<dbReference type="Proteomes" id="UP001165190">
    <property type="component" value="Unassembled WGS sequence"/>
</dbReference>
<evidence type="ECO:0000313" key="2">
    <source>
        <dbReference type="Proteomes" id="UP001165190"/>
    </source>
</evidence>
<organism evidence="1 2">
    <name type="scientific">Hibiscus trionum</name>
    <name type="common">Flower of an hour</name>
    <dbReference type="NCBI Taxonomy" id="183268"/>
    <lineage>
        <taxon>Eukaryota</taxon>
        <taxon>Viridiplantae</taxon>
        <taxon>Streptophyta</taxon>
        <taxon>Embryophyta</taxon>
        <taxon>Tracheophyta</taxon>
        <taxon>Spermatophyta</taxon>
        <taxon>Magnoliopsida</taxon>
        <taxon>eudicotyledons</taxon>
        <taxon>Gunneridae</taxon>
        <taxon>Pentapetalae</taxon>
        <taxon>rosids</taxon>
        <taxon>malvids</taxon>
        <taxon>Malvales</taxon>
        <taxon>Malvaceae</taxon>
        <taxon>Malvoideae</taxon>
        <taxon>Hibiscus</taxon>
    </lineage>
</organism>
<name>A0A9W7ICB3_HIBTR</name>
<keyword evidence="2" id="KW-1185">Reference proteome</keyword>
<reference evidence="1" key="1">
    <citation type="submission" date="2023-05" db="EMBL/GenBank/DDBJ databases">
        <title>Genome and transcriptome analyses reveal genes involved in the formation of fine ridges on petal epidermal cells in Hibiscus trionum.</title>
        <authorList>
            <person name="Koshimizu S."/>
            <person name="Masuda S."/>
            <person name="Ishii T."/>
            <person name="Shirasu K."/>
            <person name="Hoshino A."/>
            <person name="Arita M."/>
        </authorList>
    </citation>
    <scope>NUCLEOTIDE SEQUENCE</scope>
    <source>
        <strain evidence="1">Hamamatsu line</strain>
    </source>
</reference>
<dbReference type="EMBL" id="BSYR01000024">
    <property type="protein sequence ID" value="GMI92803.1"/>
    <property type="molecule type" value="Genomic_DNA"/>
</dbReference>
<sequence length="235" mass="25847">MLLRGSSVPVCNSWVSQSKNFSPEPELLHQISMPRTISFPVSCSSSISAGSSDGSSRRMTRTAKNNSGFLNGICVEEEELEKTDARFQQWIIDPHGLEEECGIGGGCGGSDGDDSQGGFWDSNNGNDGTDLYYLKMIEANPGNSLLLSNYAKFLKEVRGDYVKAEIYCARAILGNPNDGNVLSMYADLIWETQKDSRRAEIYFEQAVKAAPNDSFVLASYARFLWDAEEEEVGGY</sequence>
<proteinExistence type="predicted"/>
<dbReference type="AlphaFoldDB" id="A0A9W7ICB3"/>
<dbReference type="PANTHER" id="PTHR26312:SF227">
    <property type="entry name" value="TETRATRICOPEPTIDE REPEAT (TPR)-LIKE SUPERFAMILY PROTEIN"/>
    <property type="match status" value="1"/>
</dbReference>
<dbReference type="PANTHER" id="PTHR26312">
    <property type="entry name" value="TETRATRICOPEPTIDE REPEAT PROTEIN 5"/>
    <property type="match status" value="1"/>
</dbReference>
<dbReference type="SUPFAM" id="SSF48452">
    <property type="entry name" value="TPR-like"/>
    <property type="match status" value="1"/>
</dbReference>
<dbReference type="Gene3D" id="1.25.40.10">
    <property type="entry name" value="Tetratricopeptide repeat domain"/>
    <property type="match status" value="1"/>
</dbReference>
<accession>A0A9W7ICB3</accession>
<dbReference type="OrthoDB" id="439046at2759"/>
<gene>
    <name evidence="1" type="ORF">HRI_002949600</name>
</gene>
<dbReference type="InterPro" id="IPR011990">
    <property type="entry name" value="TPR-like_helical_dom_sf"/>
</dbReference>
<evidence type="ECO:0000313" key="1">
    <source>
        <dbReference type="EMBL" id="GMI92803.1"/>
    </source>
</evidence>
<comment type="caution">
    <text evidence="1">The sequence shown here is derived from an EMBL/GenBank/DDBJ whole genome shotgun (WGS) entry which is preliminary data.</text>
</comment>
<protein>
    <submittedName>
        <fullName evidence="1">Uncharacterized protein</fullName>
    </submittedName>
</protein>